<evidence type="ECO:0000256" key="1">
    <source>
        <dbReference type="SAM" id="Coils"/>
    </source>
</evidence>
<dbReference type="KEGG" id="dca:Desca_0076"/>
<protein>
    <submittedName>
        <fullName evidence="2">Uncharacterized protein</fullName>
    </submittedName>
</protein>
<reference evidence="2" key="1">
    <citation type="submission" date="2011-05" db="EMBL/GenBank/DDBJ databases">
        <title>Complete sequence of Desulfotomaculum carboxydivorans CO-1-SRB.</title>
        <authorList>
            <consortium name="US DOE Joint Genome Institute"/>
            <person name="Lucas S."/>
            <person name="Han J."/>
            <person name="Lapidus A."/>
            <person name="Cheng J.-F."/>
            <person name="Goodwin L."/>
            <person name="Pitluck S."/>
            <person name="Peters L."/>
            <person name="Mikhailova N."/>
            <person name="Lu M."/>
            <person name="Han C."/>
            <person name="Tapia R."/>
            <person name="Land M."/>
            <person name="Hauser L."/>
            <person name="Kyrpides N."/>
            <person name="Ivanova N."/>
            <person name="Pagani I."/>
            <person name="Stams A."/>
            <person name="Plugge C."/>
            <person name="Muyzer G."/>
            <person name="Kuever J."/>
            <person name="Parshina S."/>
            <person name="Ivanova A."/>
            <person name="Nazina T."/>
            <person name="Woyke T."/>
        </authorList>
    </citation>
    <scope>NUCLEOTIDE SEQUENCE [LARGE SCALE GENOMIC DNA]</scope>
    <source>
        <strain evidence="2">CO-1-SRB</strain>
    </source>
</reference>
<evidence type="ECO:0000313" key="3">
    <source>
        <dbReference type="Proteomes" id="UP000009226"/>
    </source>
</evidence>
<dbReference type="eggNOG" id="ENOG5033ASE">
    <property type="taxonomic scope" value="Bacteria"/>
</dbReference>
<dbReference type="Proteomes" id="UP000009226">
    <property type="component" value="Chromosome"/>
</dbReference>
<gene>
    <name evidence="2" type="ordered locus">Desca_0076</name>
</gene>
<keyword evidence="3" id="KW-1185">Reference proteome</keyword>
<keyword evidence="1" id="KW-0175">Coiled coil</keyword>
<dbReference type="AlphaFoldDB" id="F6B4F8"/>
<organism evidence="2 3">
    <name type="scientific">Desulfotomaculum nigrificans (strain DSM 14880 / VKM B-2319 / CO-1-SRB)</name>
    <name type="common">Desulfotomaculum carboxydivorans</name>
    <dbReference type="NCBI Taxonomy" id="868595"/>
    <lineage>
        <taxon>Bacteria</taxon>
        <taxon>Bacillati</taxon>
        <taxon>Bacillota</taxon>
        <taxon>Clostridia</taxon>
        <taxon>Eubacteriales</taxon>
        <taxon>Desulfotomaculaceae</taxon>
        <taxon>Desulfotomaculum</taxon>
    </lineage>
</organism>
<dbReference type="STRING" id="868595.Desca_0076"/>
<sequence>MGERSSNRLASNLEQLVSRIENAYAQRSSELEQVSGVLGNMDKLVDVMARVEMQAIAERQLNEKLERLNLLVEKLAAREAAATKEISIEETLRKVIKGVKVTGKVMDIVAGSLGIMVDSISAAVKSDGAADTTRGKTGTESVDLASVLSPIGSILQGLLGTEPVDSGQGKTGTKEEA</sequence>
<dbReference type="HOGENOM" id="CLU_1515536_0_0_9"/>
<proteinExistence type="predicted"/>
<accession>F6B4F8</accession>
<evidence type="ECO:0000313" key="2">
    <source>
        <dbReference type="EMBL" id="AEF92981.1"/>
    </source>
</evidence>
<feature type="coiled-coil region" evidence="1">
    <location>
        <begin position="58"/>
        <end position="85"/>
    </location>
</feature>
<dbReference type="EMBL" id="CP002736">
    <property type="protein sequence ID" value="AEF92981.1"/>
    <property type="molecule type" value="Genomic_DNA"/>
</dbReference>
<name>F6B4F8_DESCC</name>